<evidence type="ECO:0000313" key="8">
    <source>
        <dbReference type="EMBL" id="TMW57165.1"/>
    </source>
</evidence>
<dbReference type="OrthoDB" id="45220at2759"/>
<dbReference type="CDD" id="cd00065">
    <property type="entry name" value="FYVE_like_SF"/>
    <property type="match status" value="1"/>
</dbReference>
<feature type="compositionally biased region" description="Polar residues" evidence="6">
    <location>
        <begin position="305"/>
        <end position="315"/>
    </location>
</feature>
<dbReference type="PANTHER" id="PTHR47794:SF1">
    <property type="entry name" value="VACUOLAR PROTEIN SORTING-ASSOCIATED PROTEIN 27"/>
    <property type="match status" value="1"/>
</dbReference>
<evidence type="ECO:0000256" key="3">
    <source>
        <dbReference type="ARBA" id="ARBA00022833"/>
    </source>
</evidence>
<keyword evidence="5" id="KW-0175">Coiled coil</keyword>
<dbReference type="SUPFAM" id="SSF48403">
    <property type="entry name" value="Ankyrin repeat"/>
    <property type="match status" value="1"/>
</dbReference>
<gene>
    <name evidence="8" type="ORF">Poli38472_003090</name>
</gene>
<feature type="region of interest" description="Disordered" evidence="6">
    <location>
        <begin position="66"/>
        <end position="103"/>
    </location>
</feature>
<protein>
    <recommendedName>
        <fullName evidence="7">FYVE-type domain-containing protein</fullName>
    </recommendedName>
</protein>
<dbReference type="SUPFAM" id="SSF57903">
    <property type="entry name" value="FYVE/PHD zinc finger"/>
    <property type="match status" value="1"/>
</dbReference>
<feature type="compositionally biased region" description="Basic and acidic residues" evidence="6">
    <location>
        <begin position="78"/>
        <end position="94"/>
    </location>
</feature>
<reference evidence="8" key="1">
    <citation type="submission" date="2019-03" db="EMBL/GenBank/DDBJ databases">
        <title>Long read genome sequence of the mycoparasitic Pythium oligandrum ATCC 38472 isolated from sugarbeet rhizosphere.</title>
        <authorList>
            <person name="Gaulin E."/>
        </authorList>
    </citation>
    <scope>NUCLEOTIDE SEQUENCE</scope>
    <source>
        <strain evidence="8">ATCC 38472_TT</strain>
    </source>
</reference>
<evidence type="ECO:0000313" key="9">
    <source>
        <dbReference type="Proteomes" id="UP000794436"/>
    </source>
</evidence>
<dbReference type="InterPro" id="IPR002110">
    <property type="entry name" value="Ankyrin_rpt"/>
</dbReference>
<dbReference type="Pfam" id="PF01363">
    <property type="entry name" value="FYVE"/>
    <property type="match status" value="1"/>
</dbReference>
<dbReference type="Proteomes" id="UP000794436">
    <property type="component" value="Unassembled WGS sequence"/>
</dbReference>
<keyword evidence="9" id="KW-1185">Reference proteome</keyword>
<dbReference type="GO" id="GO:0043328">
    <property type="term" value="P:protein transport to vacuole involved in ubiquitin-dependent protein catabolic process via the multivesicular body sorting pathway"/>
    <property type="evidence" value="ECO:0007669"/>
    <property type="project" value="TreeGrafter"/>
</dbReference>
<dbReference type="PROSITE" id="PS50178">
    <property type="entry name" value="ZF_FYVE"/>
    <property type="match status" value="1"/>
</dbReference>
<evidence type="ECO:0000259" key="7">
    <source>
        <dbReference type="PROSITE" id="PS50178"/>
    </source>
</evidence>
<dbReference type="InterPro" id="IPR013083">
    <property type="entry name" value="Znf_RING/FYVE/PHD"/>
</dbReference>
<dbReference type="PANTHER" id="PTHR47794">
    <property type="entry name" value="VACUOLAR PROTEIN SORTING-ASSOCIATED PROTEIN 27"/>
    <property type="match status" value="1"/>
</dbReference>
<name>A0A8K1FBE0_PYTOL</name>
<comment type="caution">
    <text evidence="8">The sequence shown here is derived from an EMBL/GenBank/DDBJ whole genome shotgun (WGS) entry which is preliminary data.</text>
</comment>
<accession>A0A8K1FBE0</accession>
<dbReference type="EMBL" id="SPLM01000144">
    <property type="protein sequence ID" value="TMW57165.1"/>
    <property type="molecule type" value="Genomic_DNA"/>
</dbReference>
<evidence type="ECO:0000256" key="2">
    <source>
        <dbReference type="ARBA" id="ARBA00022771"/>
    </source>
</evidence>
<dbReference type="InterPro" id="IPR017455">
    <property type="entry name" value="Znf_FYVE-rel"/>
</dbReference>
<evidence type="ECO:0000256" key="6">
    <source>
        <dbReference type="SAM" id="MobiDB-lite"/>
    </source>
</evidence>
<feature type="region of interest" description="Disordered" evidence="6">
    <location>
        <begin position="540"/>
        <end position="597"/>
    </location>
</feature>
<dbReference type="AlphaFoldDB" id="A0A8K1FBE0"/>
<keyword evidence="2 4" id="KW-0863">Zinc-finger</keyword>
<feature type="domain" description="FYVE-type" evidence="7">
    <location>
        <begin position="405"/>
        <end position="463"/>
    </location>
</feature>
<dbReference type="GO" id="GO:0032266">
    <property type="term" value="F:phosphatidylinositol-3-phosphate binding"/>
    <property type="evidence" value="ECO:0007669"/>
    <property type="project" value="TreeGrafter"/>
</dbReference>
<keyword evidence="3" id="KW-0862">Zinc</keyword>
<dbReference type="GO" id="GO:0033565">
    <property type="term" value="C:ESCRT-0 complex"/>
    <property type="evidence" value="ECO:0007669"/>
    <property type="project" value="TreeGrafter"/>
</dbReference>
<evidence type="ECO:0000256" key="1">
    <source>
        <dbReference type="ARBA" id="ARBA00022723"/>
    </source>
</evidence>
<dbReference type="Pfam" id="PF13857">
    <property type="entry name" value="Ank_5"/>
    <property type="match status" value="1"/>
</dbReference>
<feature type="coiled-coil region" evidence="5">
    <location>
        <begin position="600"/>
        <end position="627"/>
    </location>
</feature>
<feature type="compositionally biased region" description="Low complexity" evidence="6">
    <location>
        <begin position="580"/>
        <end position="591"/>
    </location>
</feature>
<keyword evidence="1" id="KW-0479">Metal-binding</keyword>
<dbReference type="Gene3D" id="1.25.40.20">
    <property type="entry name" value="Ankyrin repeat-containing domain"/>
    <property type="match status" value="1"/>
</dbReference>
<dbReference type="GO" id="GO:0006623">
    <property type="term" value="P:protein targeting to vacuole"/>
    <property type="evidence" value="ECO:0007669"/>
    <property type="project" value="TreeGrafter"/>
</dbReference>
<dbReference type="InterPro" id="IPR036770">
    <property type="entry name" value="Ankyrin_rpt-contain_sf"/>
</dbReference>
<proteinExistence type="predicted"/>
<dbReference type="InterPro" id="IPR011011">
    <property type="entry name" value="Znf_FYVE_PHD"/>
</dbReference>
<feature type="region of interest" description="Disordered" evidence="6">
    <location>
        <begin position="280"/>
        <end position="321"/>
    </location>
</feature>
<dbReference type="GO" id="GO:0008270">
    <property type="term" value="F:zinc ion binding"/>
    <property type="evidence" value="ECO:0007669"/>
    <property type="project" value="UniProtKB-KW"/>
</dbReference>
<dbReference type="Gene3D" id="3.30.40.10">
    <property type="entry name" value="Zinc/RING finger domain, C3HC4 (zinc finger)"/>
    <property type="match status" value="1"/>
</dbReference>
<dbReference type="InterPro" id="IPR000306">
    <property type="entry name" value="Znf_FYVE"/>
</dbReference>
<feature type="compositionally biased region" description="Polar residues" evidence="6">
    <location>
        <begin position="280"/>
        <end position="289"/>
    </location>
</feature>
<dbReference type="GO" id="GO:0043130">
    <property type="term" value="F:ubiquitin binding"/>
    <property type="evidence" value="ECO:0007669"/>
    <property type="project" value="TreeGrafter"/>
</dbReference>
<evidence type="ECO:0000256" key="4">
    <source>
        <dbReference type="PROSITE-ProRule" id="PRU00091"/>
    </source>
</evidence>
<evidence type="ECO:0000256" key="5">
    <source>
        <dbReference type="SAM" id="Coils"/>
    </source>
</evidence>
<sequence>MVAKKSDVAASPDGLSMGNEHTTVDAVVWTSGPHDGTSVWGQLANGPSRISAMIERKQARELMAGEHDAAVPRSSHYHARESTHAPRYSTKEQPQDDDDYGRRTSQYKPVHRLAEMGEWSTLLERIECDPTAAQHKDQHGMLPLHWACTENDVPPHVVKRLLQAFPEAVLTRNNAQYLPIHIAVRSNACEETLRLLCDARPSSLLEETPSGKTPVMLALECNLPASTVEILRIAEQTYLDLIEENDSQDMEDTKRNIEVQSHLLRESMMYANNAHMNRMSETADPNEQPNLVGFSWQGPPRSKSHPLQQSNSMPRSQGRRNSAAIVRYNDSLMMHDTRSTVIDEEAEGYNSEDGSSRGGPDMRSTYSMVPHRQQQQQMYGQGGYGHLQQHQQQFAHRATEGDVMHYNSGVCGICYKKFSMFRKKHQCKGCGIYLCRKHVAGKIEFPDQVKKRSACADCYITHRHGPSLMPTVPSQSMGANYSFMHSGPVTSNAIVPANRANRTGSTPAMFMARKSTMRNSHLSTASTVSDMRHSMLNPSTRSSLRFGPLPPPNQRQQSQTMMVPMPMPKPPMHPLDRYGSSDTATTTSLSDSTDRNSAEVTALNHRVATLEEQNKVLLSRLADQEKQYDEAMLLLTQTMTRVADIEMRMTGMHMGQYGSEMDETDSELNPASYDYDYSMASMAAYGK</sequence>
<organism evidence="8 9">
    <name type="scientific">Pythium oligandrum</name>
    <name type="common">Mycoparasitic fungus</name>
    <dbReference type="NCBI Taxonomy" id="41045"/>
    <lineage>
        <taxon>Eukaryota</taxon>
        <taxon>Sar</taxon>
        <taxon>Stramenopiles</taxon>
        <taxon>Oomycota</taxon>
        <taxon>Peronosporomycetes</taxon>
        <taxon>Pythiales</taxon>
        <taxon>Pythiaceae</taxon>
        <taxon>Pythium</taxon>
    </lineage>
</organism>